<evidence type="ECO:0000313" key="2">
    <source>
        <dbReference type="EMBL" id="JAT76531.1"/>
    </source>
</evidence>
<accession>A0A1D2ABS5</accession>
<organism evidence="2">
    <name type="scientific">Auxenochlorella protothecoides</name>
    <name type="common">Green microalga</name>
    <name type="synonym">Chlorella protothecoides</name>
    <dbReference type="NCBI Taxonomy" id="3075"/>
    <lineage>
        <taxon>Eukaryota</taxon>
        <taxon>Viridiplantae</taxon>
        <taxon>Chlorophyta</taxon>
        <taxon>core chlorophytes</taxon>
        <taxon>Trebouxiophyceae</taxon>
        <taxon>Chlorellales</taxon>
        <taxon>Chlorellaceae</taxon>
        <taxon>Auxenochlorella</taxon>
    </lineage>
</organism>
<protein>
    <submittedName>
        <fullName evidence="2">Uncharacterized protein</fullName>
    </submittedName>
</protein>
<dbReference type="AlphaFoldDB" id="A0A1D2ABS5"/>
<dbReference type="EMBL" id="GDKF01002091">
    <property type="protein sequence ID" value="JAT76531.1"/>
    <property type="molecule type" value="Transcribed_RNA"/>
</dbReference>
<dbReference type="PANTHER" id="PTHR47869">
    <property type="entry name" value="OS03G0410700 PROTEIN"/>
    <property type="match status" value="1"/>
</dbReference>
<gene>
    <name evidence="2" type="ORF">g.10708</name>
</gene>
<reference evidence="2" key="1">
    <citation type="submission" date="2015-08" db="EMBL/GenBank/DDBJ databases">
        <authorList>
            <person name="Babu N.S."/>
            <person name="Beckwith C.J."/>
            <person name="Beseler K.G."/>
            <person name="Brison A."/>
            <person name="Carone J.V."/>
            <person name="Caskin T.P."/>
            <person name="Diamond M."/>
            <person name="Durham M.E."/>
            <person name="Foxe J.M."/>
            <person name="Go M."/>
            <person name="Henderson B.A."/>
            <person name="Jones I.B."/>
            <person name="McGettigan J.A."/>
            <person name="Micheletti S.J."/>
            <person name="Nasrallah M.E."/>
            <person name="Ortiz D."/>
            <person name="Piller C.R."/>
            <person name="Privatt S.R."/>
            <person name="Schneider S.L."/>
            <person name="Sharp S."/>
            <person name="Smith T.C."/>
            <person name="Stanton J.D."/>
            <person name="Ullery H.E."/>
            <person name="Wilson R.J."/>
            <person name="Serrano M.G."/>
            <person name="Buck G."/>
            <person name="Lee V."/>
            <person name="Wang Y."/>
            <person name="Carvalho R."/>
            <person name="Voegtly L."/>
            <person name="Shi R."/>
            <person name="Duckworth R."/>
            <person name="Johnson A."/>
            <person name="Loviza R."/>
            <person name="Walstead R."/>
            <person name="Shah Z."/>
            <person name="Kiflezghi M."/>
            <person name="Wade K."/>
            <person name="Ball S.L."/>
            <person name="Bradley K.W."/>
            <person name="Asai D.J."/>
            <person name="Bowman C.A."/>
            <person name="Russell D.A."/>
            <person name="Pope W.H."/>
            <person name="Jacobs-Sera D."/>
            <person name="Hendrix R.W."/>
            <person name="Hatfull G.F."/>
        </authorList>
    </citation>
    <scope>NUCLEOTIDE SEQUENCE</scope>
</reference>
<feature type="region of interest" description="Disordered" evidence="1">
    <location>
        <begin position="76"/>
        <end position="96"/>
    </location>
</feature>
<evidence type="ECO:0000256" key="1">
    <source>
        <dbReference type="SAM" id="MobiDB-lite"/>
    </source>
</evidence>
<sequence>MAVQCLMTKGPAPAGHHRSSWHACKPHNGLLRNRGIVKGQPDSKQPGFGGALLDFMIAGKKLRKWYGAEDLSLVKDEEEGPEPQDRSAGNAPPPSIIQRLSPETILVMDVDSDPVAELCLLQLILTRAEVAACANDESAARRGFGDYVTVVSREEAGAAAARCAVAVATSATAVQRMVASCAESDRLPHIIALRVAPGPKGGLAQLRPWQRADRRDPEALLRDAGVASFSVMSVGAMSASIGPQARNAVELQWQPVTGDDVMGPLANVTAMQAAALLAKLASSRTRGSGVELGVAVIP</sequence>
<dbReference type="PANTHER" id="PTHR47869:SF2">
    <property type="entry name" value="OS03G0410700 PROTEIN"/>
    <property type="match status" value="1"/>
</dbReference>
<proteinExistence type="predicted"/>
<name>A0A1D2ABS5_AUXPR</name>